<comment type="caution">
    <text evidence="2">The sequence shown here is derived from an EMBL/GenBank/DDBJ whole genome shotgun (WGS) entry which is preliminary data.</text>
</comment>
<feature type="compositionally biased region" description="Polar residues" evidence="1">
    <location>
        <begin position="38"/>
        <end position="50"/>
    </location>
</feature>
<evidence type="ECO:0000256" key="1">
    <source>
        <dbReference type="SAM" id="MobiDB-lite"/>
    </source>
</evidence>
<dbReference type="EMBL" id="JBFOLK010000009">
    <property type="protein sequence ID" value="KAL2486466.1"/>
    <property type="molecule type" value="Genomic_DNA"/>
</dbReference>
<sequence>MSSGSDDSQNQSDIRTNPSIQGESPLSSSSSEVVEEVNQASPASCPSTPFASRREVCPNVPLEKVGGRRRTATGVPEMGGHWIREMPWQQGDLRRSLGDLRQKRQWLARRLLRRGWRIYEYLMTFLPR</sequence>
<proteinExistence type="predicted"/>
<dbReference type="AlphaFoldDB" id="A0ABD1REB6"/>
<accession>A0ABD1REB6</accession>
<reference evidence="3" key="1">
    <citation type="submission" date="2024-07" db="EMBL/GenBank/DDBJ databases">
        <title>Two chromosome-level genome assemblies of Korean endemic species Abeliophyllum distichum and Forsythia ovata (Oleaceae).</title>
        <authorList>
            <person name="Jang H."/>
        </authorList>
    </citation>
    <scope>NUCLEOTIDE SEQUENCE [LARGE SCALE GENOMIC DNA]</scope>
</reference>
<protein>
    <submittedName>
        <fullName evidence="2">Uncharacterized protein</fullName>
    </submittedName>
</protein>
<dbReference type="Proteomes" id="UP001604336">
    <property type="component" value="Unassembled WGS sequence"/>
</dbReference>
<evidence type="ECO:0000313" key="2">
    <source>
        <dbReference type="EMBL" id="KAL2486466.1"/>
    </source>
</evidence>
<name>A0ABD1REB6_9LAMI</name>
<feature type="compositionally biased region" description="Low complexity" evidence="1">
    <location>
        <begin position="1"/>
        <end position="13"/>
    </location>
</feature>
<feature type="compositionally biased region" description="Polar residues" evidence="1">
    <location>
        <begin position="14"/>
        <end position="26"/>
    </location>
</feature>
<evidence type="ECO:0000313" key="3">
    <source>
        <dbReference type="Proteomes" id="UP001604336"/>
    </source>
</evidence>
<feature type="region of interest" description="Disordered" evidence="1">
    <location>
        <begin position="1"/>
        <end position="53"/>
    </location>
</feature>
<gene>
    <name evidence="2" type="ORF">Adt_31222</name>
</gene>
<keyword evidence="3" id="KW-1185">Reference proteome</keyword>
<organism evidence="2 3">
    <name type="scientific">Abeliophyllum distichum</name>
    <dbReference type="NCBI Taxonomy" id="126358"/>
    <lineage>
        <taxon>Eukaryota</taxon>
        <taxon>Viridiplantae</taxon>
        <taxon>Streptophyta</taxon>
        <taxon>Embryophyta</taxon>
        <taxon>Tracheophyta</taxon>
        <taxon>Spermatophyta</taxon>
        <taxon>Magnoliopsida</taxon>
        <taxon>eudicotyledons</taxon>
        <taxon>Gunneridae</taxon>
        <taxon>Pentapetalae</taxon>
        <taxon>asterids</taxon>
        <taxon>lamiids</taxon>
        <taxon>Lamiales</taxon>
        <taxon>Oleaceae</taxon>
        <taxon>Forsythieae</taxon>
        <taxon>Abeliophyllum</taxon>
    </lineage>
</organism>